<reference evidence="8 9" key="1">
    <citation type="submission" date="2021-02" db="EMBL/GenBank/DDBJ databases">
        <title>Variation within the Batrachochytrium salamandrivorans European outbreak.</title>
        <authorList>
            <person name="Kelly M."/>
            <person name="Pasmans F."/>
            <person name="Shea T.P."/>
            <person name="Munoz J.F."/>
            <person name="Carranza S."/>
            <person name="Cuomo C.A."/>
            <person name="Martel A."/>
        </authorList>
    </citation>
    <scope>NUCLEOTIDE SEQUENCE [LARGE SCALE GENOMIC DNA]</scope>
    <source>
        <strain evidence="8 9">AMFP18/2</strain>
    </source>
</reference>
<dbReference type="InterPro" id="IPR001969">
    <property type="entry name" value="Aspartic_peptidase_AS"/>
</dbReference>
<feature type="domain" description="Peptidase A1" evidence="7">
    <location>
        <begin position="625"/>
        <end position="926"/>
    </location>
</feature>
<evidence type="ECO:0000259" key="7">
    <source>
        <dbReference type="PROSITE" id="PS51767"/>
    </source>
</evidence>
<keyword evidence="3" id="KW-0645">Protease</keyword>
<feature type="compositionally biased region" description="Polar residues" evidence="4">
    <location>
        <begin position="196"/>
        <end position="210"/>
    </location>
</feature>
<feature type="compositionally biased region" description="Polar residues" evidence="4">
    <location>
        <begin position="485"/>
        <end position="499"/>
    </location>
</feature>
<comment type="caution">
    <text evidence="8">The sequence shown here is derived from an EMBL/GenBank/DDBJ whole genome shotgun (WGS) entry which is preliminary data.</text>
</comment>
<keyword evidence="9" id="KW-1185">Reference proteome</keyword>
<evidence type="ECO:0000256" key="4">
    <source>
        <dbReference type="SAM" id="MobiDB-lite"/>
    </source>
</evidence>
<dbReference type="Pfam" id="PF00026">
    <property type="entry name" value="Asp"/>
    <property type="match status" value="1"/>
</dbReference>
<protein>
    <recommendedName>
        <fullName evidence="7">Peptidase A1 domain-containing protein</fullName>
    </recommendedName>
</protein>
<evidence type="ECO:0000256" key="2">
    <source>
        <dbReference type="ARBA" id="ARBA00022750"/>
    </source>
</evidence>
<feature type="compositionally biased region" description="Low complexity" evidence="4">
    <location>
        <begin position="500"/>
        <end position="520"/>
    </location>
</feature>
<dbReference type="SUPFAM" id="SSF50630">
    <property type="entry name" value="Acid proteases"/>
    <property type="match status" value="1"/>
</dbReference>
<dbReference type="PANTHER" id="PTHR47966">
    <property type="entry name" value="BETA-SITE APP-CLEAVING ENZYME, ISOFORM A-RELATED"/>
    <property type="match status" value="1"/>
</dbReference>
<feature type="signal peptide" evidence="6">
    <location>
        <begin position="1"/>
        <end position="22"/>
    </location>
</feature>
<dbReference type="InterPro" id="IPR001461">
    <property type="entry name" value="Aspartic_peptidase_A1"/>
</dbReference>
<dbReference type="PROSITE" id="PS00141">
    <property type="entry name" value="ASP_PROTEASE"/>
    <property type="match status" value="1"/>
</dbReference>
<proteinExistence type="inferred from homology"/>
<evidence type="ECO:0000313" key="8">
    <source>
        <dbReference type="EMBL" id="KAH6596405.1"/>
    </source>
</evidence>
<dbReference type="PANTHER" id="PTHR47966:SF51">
    <property type="entry name" value="BETA-SITE APP-CLEAVING ENZYME, ISOFORM A-RELATED"/>
    <property type="match status" value="1"/>
</dbReference>
<comment type="similarity">
    <text evidence="1 3">Belongs to the peptidase A1 family.</text>
</comment>
<organism evidence="8 9">
    <name type="scientific">Batrachochytrium salamandrivorans</name>
    <dbReference type="NCBI Taxonomy" id="1357716"/>
    <lineage>
        <taxon>Eukaryota</taxon>
        <taxon>Fungi</taxon>
        <taxon>Fungi incertae sedis</taxon>
        <taxon>Chytridiomycota</taxon>
        <taxon>Chytridiomycota incertae sedis</taxon>
        <taxon>Chytridiomycetes</taxon>
        <taxon>Rhizophydiales</taxon>
        <taxon>Rhizophydiales incertae sedis</taxon>
        <taxon>Batrachochytrium</taxon>
    </lineage>
</organism>
<feature type="region of interest" description="Disordered" evidence="4">
    <location>
        <begin position="474"/>
        <end position="520"/>
    </location>
</feature>
<keyword evidence="5" id="KW-0812">Transmembrane</keyword>
<gene>
    <name evidence="8" type="ORF">BASA50_005111</name>
</gene>
<dbReference type="Gene3D" id="2.40.70.10">
    <property type="entry name" value="Acid Proteases"/>
    <property type="match status" value="2"/>
</dbReference>
<dbReference type="InterPro" id="IPR033121">
    <property type="entry name" value="PEPTIDASE_A1"/>
</dbReference>
<evidence type="ECO:0000256" key="6">
    <source>
        <dbReference type="SAM" id="SignalP"/>
    </source>
</evidence>
<evidence type="ECO:0000256" key="5">
    <source>
        <dbReference type="SAM" id="Phobius"/>
    </source>
</evidence>
<feature type="region of interest" description="Disordered" evidence="4">
    <location>
        <begin position="195"/>
        <end position="224"/>
    </location>
</feature>
<name>A0ABQ8FGQ0_9FUNG</name>
<feature type="chain" id="PRO_5047087880" description="Peptidase A1 domain-containing protein" evidence="6">
    <location>
        <begin position="23"/>
        <end position="929"/>
    </location>
</feature>
<dbReference type="EMBL" id="JAFCIX010000227">
    <property type="protein sequence ID" value="KAH6596405.1"/>
    <property type="molecule type" value="Genomic_DNA"/>
</dbReference>
<dbReference type="PRINTS" id="PR00792">
    <property type="entry name" value="PEPSIN"/>
</dbReference>
<keyword evidence="3" id="KW-0378">Hydrolase</keyword>
<keyword evidence="5" id="KW-0472">Membrane</keyword>
<evidence type="ECO:0000256" key="1">
    <source>
        <dbReference type="ARBA" id="ARBA00007447"/>
    </source>
</evidence>
<keyword evidence="2 3" id="KW-0064">Aspartyl protease</keyword>
<keyword evidence="5" id="KW-1133">Transmembrane helix</keyword>
<evidence type="ECO:0000256" key="3">
    <source>
        <dbReference type="RuleBase" id="RU000454"/>
    </source>
</evidence>
<dbReference type="Proteomes" id="UP001648503">
    <property type="component" value="Unassembled WGS sequence"/>
</dbReference>
<evidence type="ECO:0000313" key="9">
    <source>
        <dbReference type="Proteomes" id="UP001648503"/>
    </source>
</evidence>
<accession>A0ABQ8FGQ0</accession>
<keyword evidence="6" id="KW-0732">Signal</keyword>
<dbReference type="PROSITE" id="PS51767">
    <property type="entry name" value="PEPTIDASE_A1"/>
    <property type="match status" value="1"/>
</dbReference>
<feature type="transmembrane region" description="Helical" evidence="5">
    <location>
        <begin position="880"/>
        <end position="903"/>
    </location>
</feature>
<sequence length="929" mass="97923">MHAYKFRWNVIAILTILSNTRAAPADIPYDTTAILQDAATVSVLVNSTLTSTANISMSTTWTILSDTHTTDFSVYSSATFQPDHTSGIGLLATTTSSPVIYTTLSKTLDSANSIQTFATVVPDINNIWPIFEPLIVLPTALATVNVSPNSVDSTHVYSTDSPSLLSTTSLLPSSISPESMDQSIPTSVAGIPAESFPTTLDSSDTNTTPEDTLDTSSASVPSSNISASGSTVIDILSFVVDDGPLSVTPTFTFNSMSASADRLHTSTVSSQSDFSTVTFTTSTPLLAAVGDVVLAPIVSPISNPSAALSDLHVASTSPPAVSTDTLLESSSLGVALPTSTMDRDLNSYATLITGVVNGVPPSEQTSLVPQDPTSPSILKTLTLHETSSTTIYSRMPVSIITMSGSSSSEVSSTPSAPLLALPTLSIPPSQTTLLIESKASLSAVPISAKTTPISFVSFIFNRMRRRRRRRFTIIKKSTRTSTKTLAQSTMTPSSGSDIATTTSTQTSTTTNNSISSTLSGTPVSTLTLTSSLSLTVNFEASSTTATLTPTVPAGSGDTPITLPIVYNKKFMLTTDGIIKQVDLLKKRYVPKNQPDSLLGALVSLVTGSSAQPAPVVVTNNADAQYFGTIQIGTPPQSFKVQFDTGSANLWVPSTRCFDQSCLSHSRYDRTQSSTFSANNAPFSIQYGTGSVTGVMSSDTLQFAGISVPGQIFAEAVTEPGNTFATSAFDGILGLGFQAISINNIPTPLDNMISRRLLPAGIFGFFLTRGGVSGSSLTLGGIDTNRINGAITWVPLFRKAFWEVVMDSVTLGNTVLATNPHAVLDSGTSLIAIPSAFASQIHQQLGAIPFQNGLQLIQCTGLPSISFTMNGVTFTLRNEDYVLPFGFGFCVSVFIGIDINNFWILGDSFLKLYYTIFDLDNGRIGLANLK</sequence>
<dbReference type="InterPro" id="IPR021109">
    <property type="entry name" value="Peptidase_aspartic_dom_sf"/>
</dbReference>